<dbReference type="SFLD" id="SFLDG01019">
    <property type="entry name" value="Terpene_Cyclase_Like_1_C_Termi"/>
    <property type="match status" value="1"/>
</dbReference>
<dbReference type="InterPro" id="IPR008930">
    <property type="entry name" value="Terpenoid_cyclase/PrenylTrfase"/>
</dbReference>
<dbReference type="Gene3D" id="1.10.600.10">
    <property type="entry name" value="Farnesyl Diphosphate Synthase"/>
    <property type="match status" value="1"/>
</dbReference>
<dbReference type="AlphaFoldDB" id="A0A9R0JXE8"/>
<dbReference type="PANTHER" id="PTHR31225:SF0">
    <property type="entry name" value="S-(+)-LINALOOL SYNTHASE, CHLOROPLASTIC"/>
    <property type="match status" value="1"/>
</dbReference>
<evidence type="ECO:0000256" key="1">
    <source>
        <dbReference type="ARBA" id="ARBA00001946"/>
    </source>
</evidence>
<dbReference type="RefSeq" id="XP_021850088.1">
    <property type="nucleotide sequence ID" value="XM_021994396.2"/>
</dbReference>
<dbReference type="Pfam" id="PF03936">
    <property type="entry name" value="Terpene_synth_C"/>
    <property type="match status" value="1"/>
</dbReference>
<evidence type="ECO:0000259" key="5">
    <source>
        <dbReference type="Pfam" id="PF01397"/>
    </source>
</evidence>
<dbReference type="PANTHER" id="PTHR31225">
    <property type="entry name" value="OS04G0344100 PROTEIN-RELATED"/>
    <property type="match status" value="1"/>
</dbReference>
<dbReference type="GO" id="GO:0046246">
    <property type="term" value="P:terpene biosynthetic process"/>
    <property type="evidence" value="ECO:0000318"/>
    <property type="project" value="GO_Central"/>
</dbReference>
<keyword evidence="7" id="KW-1185">Reference proteome</keyword>
<dbReference type="SUPFAM" id="SSF48239">
    <property type="entry name" value="Terpenoid cyclases/Protein prenyltransferases"/>
    <property type="match status" value="1"/>
</dbReference>
<keyword evidence="3" id="KW-0460">Magnesium</keyword>
<feature type="domain" description="Terpene synthase N-terminal" evidence="5">
    <location>
        <begin position="71"/>
        <end position="213"/>
    </location>
</feature>
<organism evidence="7 8">
    <name type="scientific">Spinacia oleracea</name>
    <name type="common">Spinach</name>
    <dbReference type="NCBI Taxonomy" id="3562"/>
    <lineage>
        <taxon>Eukaryota</taxon>
        <taxon>Viridiplantae</taxon>
        <taxon>Streptophyta</taxon>
        <taxon>Embryophyta</taxon>
        <taxon>Tracheophyta</taxon>
        <taxon>Spermatophyta</taxon>
        <taxon>Magnoliopsida</taxon>
        <taxon>eudicotyledons</taxon>
        <taxon>Gunneridae</taxon>
        <taxon>Pentapetalae</taxon>
        <taxon>Caryophyllales</taxon>
        <taxon>Chenopodiaceae</taxon>
        <taxon>Chenopodioideae</taxon>
        <taxon>Anserineae</taxon>
        <taxon>Spinacia</taxon>
    </lineage>
</organism>
<reference evidence="8" key="2">
    <citation type="submission" date="2025-08" db="UniProtKB">
        <authorList>
            <consortium name="RefSeq"/>
        </authorList>
    </citation>
    <scope>IDENTIFICATION</scope>
    <source>
        <tissue evidence="8">Leaf</tissue>
    </source>
</reference>
<dbReference type="GO" id="GO:0016102">
    <property type="term" value="P:diterpenoid biosynthetic process"/>
    <property type="evidence" value="ECO:0007669"/>
    <property type="project" value="InterPro"/>
</dbReference>
<dbReference type="InterPro" id="IPR050148">
    <property type="entry name" value="Terpene_synthase-like"/>
</dbReference>
<dbReference type="CDD" id="cd00684">
    <property type="entry name" value="Terpene_cyclase_plant_C1"/>
    <property type="match status" value="1"/>
</dbReference>
<accession>A0A9R0JXE8</accession>
<dbReference type="InterPro" id="IPR008949">
    <property type="entry name" value="Isoprenoid_synthase_dom_sf"/>
</dbReference>
<dbReference type="Pfam" id="PF01397">
    <property type="entry name" value="Terpene_synth"/>
    <property type="match status" value="1"/>
</dbReference>
<evidence type="ECO:0000256" key="3">
    <source>
        <dbReference type="ARBA" id="ARBA00022842"/>
    </source>
</evidence>
<dbReference type="InterPro" id="IPR044814">
    <property type="entry name" value="Terpene_cyclase_plant_C1"/>
</dbReference>
<evidence type="ECO:0000259" key="6">
    <source>
        <dbReference type="Pfam" id="PF03936"/>
    </source>
</evidence>
<evidence type="ECO:0000256" key="2">
    <source>
        <dbReference type="ARBA" id="ARBA00022723"/>
    </source>
</evidence>
<dbReference type="Proteomes" id="UP000813463">
    <property type="component" value="Chromosome 6"/>
</dbReference>
<dbReference type="SUPFAM" id="SSF48576">
    <property type="entry name" value="Terpenoid synthases"/>
    <property type="match status" value="1"/>
</dbReference>
<feature type="domain" description="Terpene synthase metal-binding" evidence="6">
    <location>
        <begin position="292"/>
        <end position="531"/>
    </location>
</feature>
<sequence>MVASATLRAAIFPTRSCICKMSMTKDSQLTVATISVGTGKYISENGYGKIQYTAPVKVQRPVLANIPCTLQQVVKKIKKTMTSKSTRYGQVEELIMIDAIQRLGLEYYFHDEIQDVLERHHVQCITIGEYGSNLHDVALRFRLLRQAGYNVSADIFSRFKNKDGKFSKELGRDMRGLMSLFEASQLSTPVDHILDYAGEFCGKLLKSTLKNGSGQPEARLIGTTLRSPYHKSLPRLITQNEVNTYETSIKILHDCSGMSDWIYELQDLARIDVNKAYISHGDEITQVSRWWKELCLTEKLTLARNQPVKWHMWSLVILPGPNMAELRTELTKAISFIYIIDDIYDVYGTIKELTLFTEAVNRWDYANTKDLPDYMTMCLKALYDTTNDISSKIYNKHGWNPKVCLQKAWAELCNAFLVETRWLSSGHLPNTEEYLKNGIISSGVYVVSANIFSLLGEAVNHRSTILFNSHPDIVSSAARILRLWDDLGTSKDENQIGRDGSFIACYMNQHKDSSAESAQEYVLWMISDAWKSLNKECLSHSPFSAEFKAAFLNLARMVPIMYSYDDNHRFTSFEKHMKSVLHN</sequence>
<keyword evidence="4" id="KW-0456">Lyase</keyword>
<evidence type="ECO:0000256" key="4">
    <source>
        <dbReference type="ARBA" id="ARBA00023239"/>
    </source>
</evidence>
<name>A0A9R0JXE8_SPIOL</name>
<reference evidence="7" key="1">
    <citation type="journal article" date="2021" name="Nat. Commun.">
        <title>Genomic analyses provide insights into spinach domestication and the genetic basis of agronomic traits.</title>
        <authorList>
            <person name="Cai X."/>
            <person name="Sun X."/>
            <person name="Xu C."/>
            <person name="Sun H."/>
            <person name="Wang X."/>
            <person name="Ge C."/>
            <person name="Zhang Z."/>
            <person name="Wang Q."/>
            <person name="Fei Z."/>
            <person name="Jiao C."/>
            <person name="Wang Q."/>
        </authorList>
    </citation>
    <scope>NUCLEOTIDE SEQUENCE [LARGE SCALE GENOMIC DNA]</scope>
    <source>
        <strain evidence="7">cv. Varoflay</strain>
    </source>
</reference>
<proteinExistence type="predicted"/>
<dbReference type="GO" id="GO:0000287">
    <property type="term" value="F:magnesium ion binding"/>
    <property type="evidence" value="ECO:0007669"/>
    <property type="project" value="InterPro"/>
</dbReference>
<dbReference type="GO" id="GO:0010333">
    <property type="term" value="F:terpene synthase activity"/>
    <property type="evidence" value="ECO:0000318"/>
    <property type="project" value="GO_Central"/>
</dbReference>
<dbReference type="SFLD" id="SFLDS00005">
    <property type="entry name" value="Isoprenoid_Synthase_Type_I"/>
    <property type="match status" value="1"/>
</dbReference>
<dbReference type="InterPro" id="IPR005630">
    <property type="entry name" value="Terpene_synthase_metal-bd"/>
</dbReference>
<dbReference type="InterPro" id="IPR034741">
    <property type="entry name" value="Terpene_cyclase-like_1_C"/>
</dbReference>
<comment type="cofactor">
    <cofactor evidence="1">
        <name>Mg(2+)</name>
        <dbReference type="ChEBI" id="CHEBI:18420"/>
    </cofactor>
</comment>
<dbReference type="KEGG" id="soe:110789691"/>
<dbReference type="Gene3D" id="1.50.10.130">
    <property type="entry name" value="Terpene synthase, N-terminal domain"/>
    <property type="match status" value="1"/>
</dbReference>
<dbReference type="InterPro" id="IPR001906">
    <property type="entry name" value="Terpene_synth_N"/>
</dbReference>
<gene>
    <name evidence="8" type="primary">LOC110789691</name>
</gene>
<dbReference type="GeneID" id="110789691"/>
<protein>
    <submittedName>
        <fullName evidence="8">(3S,6E)-nerolidol synthase 1 isoform X1</fullName>
    </submittedName>
</protein>
<evidence type="ECO:0000313" key="7">
    <source>
        <dbReference type="Proteomes" id="UP000813463"/>
    </source>
</evidence>
<keyword evidence="2" id="KW-0479">Metal-binding</keyword>
<dbReference type="OrthoDB" id="1921927at2759"/>
<dbReference type="InterPro" id="IPR036965">
    <property type="entry name" value="Terpene_synth_N_sf"/>
</dbReference>
<evidence type="ECO:0000313" key="8">
    <source>
        <dbReference type="RefSeq" id="XP_021850088.1"/>
    </source>
</evidence>